<dbReference type="Gene3D" id="3.30.70.1720">
    <property type="match status" value="1"/>
</dbReference>
<dbReference type="EMBL" id="AAHRBT010000028">
    <property type="protein sequence ID" value="EBZ4207845.1"/>
    <property type="molecule type" value="Genomic_DNA"/>
</dbReference>
<dbReference type="AlphaFoldDB" id="A0A5I3EMX1"/>
<evidence type="ECO:0000313" key="2">
    <source>
        <dbReference type="EMBL" id="EBZ4207845.1"/>
    </source>
</evidence>
<evidence type="ECO:0000313" key="1">
    <source>
        <dbReference type="EMBL" id="EBW5674295.1"/>
    </source>
</evidence>
<reference evidence="2" key="1">
    <citation type="submission" date="2018-10" db="EMBL/GenBank/DDBJ databases">
        <authorList>
            <person name="Ashton P.M."/>
            <person name="Dallman T."/>
            <person name="Nair S."/>
            <person name="De Pinna E."/>
            <person name="Peters T."/>
            <person name="Grant K."/>
        </authorList>
    </citation>
    <scope>NUCLEOTIDE SEQUENCE</scope>
    <source>
        <strain evidence="3">186598</strain>
        <strain evidence="1">196404</strain>
        <strain evidence="2">623457</strain>
    </source>
</reference>
<protein>
    <submittedName>
        <fullName evidence="2">Uncharacterized protein</fullName>
    </submittedName>
</protein>
<dbReference type="SUPFAM" id="SSF81298">
    <property type="entry name" value="Adenylylcyclase toxin (the edema factor)"/>
    <property type="match status" value="1"/>
</dbReference>
<dbReference type="EMBL" id="AALLJB010000085">
    <property type="protein sequence ID" value="EDA8247234.1"/>
    <property type="molecule type" value="Genomic_DNA"/>
</dbReference>
<sequence length="218" mass="24933">MELYLLPVQVKGLLDSKLLYPTPVKDRYRAEYHGQTEFFRIDCNGAVYDSNEDHVKVLTNPPEIGIRRSGHVITDKAITADYDLFDFILNKNQIDSRPLSVPNRFINDRAASICMNFTKPQHLRGDENPDKGNVSFFEEVVIDALNRMVADAGYSGEVLVWHSDETHNPFSPGFNPSDKPVFFIPHNKPRQVGSFDELKSLYQEFRNAGYQSMLSARF</sequence>
<dbReference type="RefSeq" id="WP_263258457.1">
    <property type="nucleotide sequence ID" value="NZ_CP082930.1"/>
</dbReference>
<dbReference type="EMBL" id="AAHISR010000052">
    <property type="protein sequence ID" value="EBW5674295.1"/>
    <property type="molecule type" value="Genomic_DNA"/>
</dbReference>
<accession>A0A5I3EMX1</accession>
<comment type="caution">
    <text evidence="2">The sequence shown here is derived from an EMBL/GenBank/DDBJ whole genome shotgun (WGS) entry which is preliminary data.</text>
</comment>
<organism evidence="2">
    <name type="scientific">Salmonella enterica subsp. enterica serovar London</name>
    <dbReference type="NCBI Taxonomy" id="149390"/>
    <lineage>
        <taxon>Bacteria</taxon>
        <taxon>Pseudomonadati</taxon>
        <taxon>Pseudomonadota</taxon>
        <taxon>Gammaproteobacteria</taxon>
        <taxon>Enterobacterales</taxon>
        <taxon>Enterobacteriaceae</taxon>
        <taxon>Salmonella</taxon>
    </lineage>
</organism>
<proteinExistence type="predicted"/>
<dbReference type="InterPro" id="IPR035099">
    <property type="entry name" value="Anthrax_toxin_C-terminal"/>
</dbReference>
<evidence type="ECO:0000313" key="3">
    <source>
        <dbReference type="EMBL" id="EDA8247234.1"/>
    </source>
</evidence>
<name>A0A5I3EMX1_SALET</name>
<gene>
    <name evidence="3" type="ORF">A4I94_22940</name>
    <name evidence="1" type="ORF">DPY77_24555</name>
    <name evidence="2" type="ORF">EBC19_21010</name>
</gene>